<evidence type="ECO:0000259" key="2">
    <source>
        <dbReference type="Pfam" id="PF04235"/>
    </source>
</evidence>
<evidence type="ECO:0000256" key="1">
    <source>
        <dbReference type="SAM" id="Phobius"/>
    </source>
</evidence>
<feature type="transmembrane region" description="Helical" evidence="1">
    <location>
        <begin position="102"/>
        <end position="120"/>
    </location>
</feature>
<accession>A0A7W9BE67</accession>
<keyword evidence="1" id="KW-0812">Transmembrane</keyword>
<sequence length="395" mass="42935">MTSFPPRADPEWVSWGIQSLFVQGAMRGLFTLLFGASMLLMLRRAEDGHVAPIDAWARRSIALMGFGVLQFAVLIWPGEILWNYGVSGLFLLAFRTARPRTLLLGAALLIGGLSLNAAHWTGQEVQQLREGGAAARAVALGQAITPDQRAALAAERANLAAVHPSEQVVEREISRRTHVGSLLRWSAGYWTEQNLTFTGWIDVAESVAFMLVGMALFRAGILTGEAPAATYRVMVLVGYGGGLAWRGFVVWLNVRSNLDMGAPGIDPLAWTLSQAMFEPARLLVTLGHVGLVLMLFRSGALGAAPTLQALGRMALTVYCLQSAIGSFLFYAVGLVGQLSLPQLWLVAVGIWIVTALFCRWWFGRYAMGPAEQVLRWIAYGERPRGRPVTRAVSAS</sequence>
<feature type="transmembrane region" description="Helical" evidence="1">
    <location>
        <begin position="229"/>
        <end position="252"/>
    </location>
</feature>
<dbReference type="PANTHER" id="PTHR30590">
    <property type="entry name" value="INNER MEMBRANE PROTEIN"/>
    <property type="match status" value="1"/>
</dbReference>
<protein>
    <recommendedName>
        <fullName evidence="2">DUF418 domain-containing protein</fullName>
    </recommendedName>
</protein>
<proteinExistence type="predicted"/>
<reference evidence="3 4" key="1">
    <citation type="submission" date="2020-08" db="EMBL/GenBank/DDBJ databases">
        <title>Genomic Encyclopedia of Type Strains, Phase IV (KMG-IV): sequencing the most valuable type-strain genomes for metagenomic binning, comparative biology and taxonomic classification.</title>
        <authorList>
            <person name="Goeker M."/>
        </authorList>
    </citation>
    <scope>NUCLEOTIDE SEQUENCE [LARGE SCALE GENOMIC DNA]</scope>
    <source>
        <strain evidence="3 4">DSM 100044</strain>
    </source>
</reference>
<evidence type="ECO:0000313" key="4">
    <source>
        <dbReference type="Proteomes" id="UP000546200"/>
    </source>
</evidence>
<feature type="transmembrane region" description="Helical" evidence="1">
    <location>
        <begin position="81"/>
        <end position="97"/>
    </location>
</feature>
<name>A0A7W9BE67_9SPHN</name>
<keyword evidence="1" id="KW-0472">Membrane</keyword>
<organism evidence="3 4">
    <name type="scientific">Sphingomonas aerophila</name>
    <dbReference type="NCBI Taxonomy" id="1344948"/>
    <lineage>
        <taxon>Bacteria</taxon>
        <taxon>Pseudomonadati</taxon>
        <taxon>Pseudomonadota</taxon>
        <taxon>Alphaproteobacteria</taxon>
        <taxon>Sphingomonadales</taxon>
        <taxon>Sphingomonadaceae</taxon>
        <taxon>Sphingomonas</taxon>
    </lineage>
</organism>
<comment type="caution">
    <text evidence="3">The sequence shown here is derived from an EMBL/GenBank/DDBJ whole genome shotgun (WGS) entry which is preliminary data.</text>
</comment>
<evidence type="ECO:0000313" key="3">
    <source>
        <dbReference type="EMBL" id="MBB5715517.1"/>
    </source>
</evidence>
<feature type="transmembrane region" description="Helical" evidence="1">
    <location>
        <begin position="197"/>
        <end position="217"/>
    </location>
</feature>
<keyword evidence="1" id="KW-1133">Transmembrane helix</keyword>
<dbReference type="InterPro" id="IPR007349">
    <property type="entry name" value="DUF418"/>
</dbReference>
<feature type="transmembrane region" description="Helical" evidence="1">
    <location>
        <begin position="20"/>
        <end position="43"/>
    </location>
</feature>
<gene>
    <name evidence="3" type="ORF">FHS94_002363</name>
</gene>
<dbReference type="PANTHER" id="PTHR30590:SF2">
    <property type="entry name" value="INNER MEMBRANE PROTEIN"/>
    <property type="match status" value="1"/>
</dbReference>
<feature type="transmembrane region" description="Helical" evidence="1">
    <location>
        <begin position="342"/>
        <end position="362"/>
    </location>
</feature>
<dbReference type="EMBL" id="JACIJK010000006">
    <property type="protein sequence ID" value="MBB5715517.1"/>
    <property type="molecule type" value="Genomic_DNA"/>
</dbReference>
<dbReference type="InterPro" id="IPR052529">
    <property type="entry name" value="Bact_Transport_Assoc"/>
</dbReference>
<feature type="transmembrane region" description="Helical" evidence="1">
    <location>
        <begin position="315"/>
        <end position="336"/>
    </location>
</feature>
<dbReference type="Pfam" id="PF04235">
    <property type="entry name" value="DUF418"/>
    <property type="match status" value="1"/>
</dbReference>
<dbReference type="AlphaFoldDB" id="A0A7W9BE67"/>
<dbReference type="RefSeq" id="WP_184057875.1">
    <property type="nucleotide sequence ID" value="NZ_JACIJK010000006.1"/>
</dbReference>
<feature type="domain" description="DUF418" evidence="2">
    <location>
        <begin position="216"/>
        <end position="380"/>
    </location>
</feature>
<keyword evidence="4" id="KW-1185">Reference proteome</keyword>
<feature type="transmembrane region" description="Helical" evidence="1">
    <location>
        <begin position="282"/>
        <end position="303"/>
    </location>
</feature>
<dbReference type="Proteomes" id="UP000546200">
    <property type="component" value="Unassembled WGS sequence"/>
</dbReference>